<evidence type="ECO:0000313" key="2">
    <source>
        <dbReference type="EMBL" id="MFC7147687.1"/>
    </source>
</evidence>
<feature type="transmembrane region" description="Helical" evidence="1">
    <location>
        <begin position="25"/>
        <end position="47"/>
    </location>
</feature>
<accession>A0ABW2F859</accession>
<evidence type="ECO:0000256" key="1">
    <source>
        <dbReference type="SAM" id="Phobius"/>
    </source>
</evidence>
<organism evidence="2 3">
    <name type="scientific">Cohnella cellulosilytica</name>
    <dbReference type="NCBI Taxonomy" id="986710"/>
    <lineage>
        <taxon>Bacteria</taxon>
        <taxon>Bacillati</taxon>
        <taxon>Bacillota</taxon>
        <taxon>Bacilli</taxon>
        <taxon>Bacillales</taxon>
        <taxon>Paenibacillaceae</taxon>
        <taxon>Cohnella</taxon>
    </lineage>
</organism>
<comment type="caution">
    <text evidence="2">The sequence shown here is derived from an EMBL/GenBank/DDBJ whole genome shotgun (WGS) entry which is preliminary data.</text>
</comment>
<keyword evidence="1" id="KW-0472">Membrane</keyword>
<dbReference type="NCBIfam" id="TIGR03510">
    <property type="entry name" value="XapX"/>
    <property type="match status" value="1"/>
</dbReference>
<protein>
    <submittedName>
        <fullName evidence="2">XapX domain-containing protein</fullName>
    </submittedName>
</protein>
<dbReference type="RefSeq" id="WP_378048230.1">
    <property type="nucleotide sequence ID" value="NZ_JBHMDN010000016.1"/>
</dbReference>
<keyword evidence="1" id="KW-0812">Transmembrane</keyword>
<sequence length="53" mass="5661">MKAIALSLLCGMIVGALFKYFRFPIPAPTTIAGIMGILGIWLGASIVTKFMES</sequence>
<name>A0ABW2F859_9BACL</name>
<keyword evidence="3" id="KW-1185">Reference proteome</keyword>
<proteinExistence type="predicted"/>
<dbReference type="EMBL" id="JBHTAI010000002">
    <property type="protein sequence ID" value="MFC7147687.1"/>
    <property type="molecule type" value="Genomic_DNA"/>
</dbReference>
<reference evidence="3" key="1">
    <citation type="journal article" date="2019" name="Int. J. Syst. Evol. Microbiol.">
        <title>The Global Catalogue of Microorganisms (GCM) 10K type strain sequencing project: providing services to taxonomists for standard genome sequencing and annotation.</title>
        <authorList>
            <consortium name="The Broad Institute Genomics Platform"/>
            <consortium name="The Broad Institute Genome Sequencing Center for Infectious Disease"/>
            <person name="Wu L."/>
            <person name="Ma J."/>
        </authorList>
    </citation>
    <scope>NUCLEOTIDE SEQUENCE [LARGE SCALE GENOMIC DNA]</scope>
    <source>
        <strain evidence="3">KCTC 12907</strain>
    </source>
</reference>
<dbReference type="InterPro" id="IPR020017">
    <property type="entry name" value="XapX_domain"/>
</dbReference>
<gene>
    <name evidence="2" type="ORF">ACFQMJ_03975</name>
</gene>
<dbReference type="Proteomes" id="UP001596378">
    <property type="component" value="Unassembled WGS sequence"/>
</dbReference>
<keyword evidence="1" id="KW-1133">Transmembrane helix</keyword>
<evidence type="ECO:0000313" key="3">
    <source>
        <dbReference type="Proteomes" id="UP001596378"/>
    </source>
</evidence>